<keyword evidence="3" id="KW-0805">Transcription regulation</keyword>
<dbReference type="InterPro" id="IPR039420">
    <property type="entry name" value="WalR-like"/>
</dbReference>
<dbReference type="PANTHER" id="PTHR48111">
    <property type="entry name" value="REGULATOR OF RPOS"/>
    <property type="match status" value="1"/>
</dbReference>
<dbReference type="EMBL" id="JACHGJ010000003">
    <property type="protein sequence ID" value="MBB6480405.1"/>
    <property type="molecule type" value="Genomic_DNA"/>
</dbReference>
<dbReference type="CDD" id="cd00383">
    <property type="entry name" value="trans_reg_C"/>
    <property type="match status" value="1"/>
</dbReference>
<dbReference type="PROSITE" id="PS51755">
    <property type="entry name" value="OMPR_PHOB"/>
    <property type="match status" value="1"/>
</dbReference>
<evidence type="ECO:0000256" key="1">
    <source>
        <dbReference type="ARBA" id="ARBA00022553"/>
    </source>
</evidence>
<dbReference type="FunFam" id="3.40.50.2300:FF:000001">
    <property type="entry name" value="DNA-binding response regulator PhoB"/>
    <property type="match status" value="1"/>
</dbReference>
<protein>
    <submittedName>
        <fullName evidence="10">DNA-binding response OmpR family regulator</fullName>
    </submittedName>
</protein>
<proteinExistence type="predicted"/>
<dbReference type="PANTHER" id="PTHR48111:SF73">
    <property type="entry name" value="ALKALINE PHOSPHATASE SYNTHESIS TRANSCRIPTIONAL REGULATORY PROTEIN PHOP"/>
    <property type="match status" value="1"/>
</dbReference>
<dbReference type="AlphaFoldDB" id="A0A841R919"/>
<dbReference type="Gene3D" id="1.10.10.10">
    <property type="entry name" value="Winged helix-like DNA-binding domain superfamily/Winged helix DNA-binding domain"/>
    <property type="match status" value="1"/>
</dbReference>
<dbReference type="Proteomes" id="UP000587760">
    <property type="component" value="Unassembled WGS sequence"/>
</dbReference>
<dbReference type="GO" id="GO:0000976">
    <property type="term" value="F:transcription cis-regulatory region binding"/>
    <property type="evidence" value="ECO:0007669"/>
    <property type="project" value="TreeGrafter"/>
</dbReference>
<comment type="caution">
    <text evidence="10">The sequence shown here is derived from an EMBL/GenBank/DDBJ whole genome shotgun (WGS) entry which is preliminary data.</text>
</comment>
<evidence type="ECO:0000259" key="9">
    <source>
        <dbReference type="PROSITE" id="PS51755"/>
    </source>
</evidence>
<dbReference type="InterPro" id="IPR001789">
    <property type="entry name" value="Sig_transdc_resp-reg_receiver"/>
</dbReference>
<evidence type="ECO:0000256" key="3">
    <source>
        <dbReference type="ARBA" id="ARBA00023015"/>
    </source>
</evidence>
<feature type="domain" description="Response regulatory" evidence="8">
    <location>
        <begin position="6"/>
        <end position="119"/>
    </location>
</feature>
<dbReference type="SUPFAM" id="SSF52172">
    <property type="entry name" value="CheY-like"/>
    <property type="match status" value="1"/>
</dbReference>
<dbReference type="GO" id="GO:0006355">
    <property type="term" value="P:regulation of DNA-templated transcription"/>
    <property type="evidence" value="ECO:0007669"/>
    <property type="project" value="InterPro"/>
</dbReference>
<dbReference type="PROSITE" id="PS50110">
    <property type="entry name" value="RESPONSE_REGULATORY"/>
    <property type="match status" value="1"/>
</dbReference>
<feature type="domain" description="OmpR/PhoB-type" evidence="9">
    <location>
        <begin position="127"/>
        <end position="224"/>
    </location>
</feature>
<keyword evidence="11" id="KW-1185">Reference proteome</keyword>
<keyword evidence="4 7" id="KW-0238">DNA-binding</keyword>
<dbReference type="SMART" id="SM00862">
    <property type="entry name" value="Trans_reg_C"/>
    <property type="match status" value="1"/>
</dbReference>
<evidence type="ECO:0000313" key="11">
    <source>
        <dbReference type="Proteomes" id="UP000587760"/>
    </source>
</evidence>
<dbReference type="InterPro" id="IPR001867">
    <property type="entry name" value="OmpR/PhoB-type_DNA-bd"/>
</dbReference>
<dbReference type="SMART" id="SM00448">
    <property type="entry name" value="REC"/>
    <property type="match status" value="1"/>
</dbReference>
<dbReference type="Pfam" id="PF00486">
    <property type="entry name" value="Trans_reg_C"/>
    <property type="match status" value="1"/>
</dbReference>
<evidence type="ECO:0000256" key="2">
    <source>
        <dbReference type="ARBA" id="ARBA00023012"/>
    </source>
</evidence>
<gene>
    <name evidence="10" type="ORF">HNR50_002068</name>
</gene>
<evidence type="ECO:0000259" key="8">
    <source>
        <dbReference type="PROSITE" id="PS50110"/>
    </source>
</evidence>
<feature type="DNA-binding region" description="OmpR/PhoB-type" evidence="7">
    <location>
        <begin position="127"/>
        <end position="224"/>
    </location>
</feature>
<organism evidence="10 11">
    <name type="scientific">Spirochaeta isovalerica</name>
    <dbReference type="NCBI Taxonomy" id="150"/>
    <lineage>
        <taxon>Bacteria</taxon>
        <taxon>Pseudomonadati</taxon>
        <taxon>Spirochaetota</taxon>
        <taxon>Spirochaetia</taxon>
        <taxon>Spirochaetales</taxon>
        <taxon>Spirochaetaceae</taxon>
        <taxon>Spirochaeta</taxon>
    </lineage>
</organism>
<keyword evidence="2" id="KW-0902">Two-component regulatory system</keyword>
<dbReference type="RefSeq" id="WP_184746603.1">
    <property type="nucleotide sequence ID" value="NZ_JACHGJ010000003.1"/>
</dbReference>
<dbReference type="Gene3D" id="3.40.50.2300">
    <property type="match status" value="1"/>
</dbReference>
<dbReference type="GO" id="GO:0000156">
    <property type="term" value="F:phosphorelay response regulator activity"/>
    <property type="evidence" value="ECO:0007669"/>
    <property type="project" value="TreeGrafter"/>
</dbReference>
<keyword evidence="5" id="KW-0804">Transcription</keyword>
<evidence type="ECO:0000256" key="4">
    <source>
        <dbReference type="ARBA" id="ARBA00023125"/>
    </source>
</evidence>
<accession>A0A841R919</accession>
<evidence type="ECO:0000256" key="6">
    <source>
        <dbReference type="PROSITE-ProRule" id="PRU00169"/>
    </source>
</evidence>
<dbReference type="GO" id="GO:0005829">
    <property type="term" value="C:cytosol"/>
    <property type="evidence" value="ECO:0007669"/>
    <property type="project" value="TreeGrafter"/>
</dbReference>
<name>A0A841R919_9SPIO</name>
<keyword evidence="1 6" id="KW-0597">Phosphoprotein</keyword>
<sequence length="224" mass="25831">MDRNSRILIIEDEKKIAQWIKIYLEKAGFQTSTAYDGRDGLEMARNTKPDLILLDLMIPGIRGEEVCSRIRQRHDIPIIILTAKNTKRDLLNGLDIGADDYITKPFDPEELIGRIKALLRRSRKETARILQCGPLEYNRDEGVFSVNGELIELSQAQLSIMLVFMENPNVILSRSRLIELAFQSRFSGYERAIDNHIKRIRHLINRQDFNPIKTVYGGGYKLEC</sequence>
<feature type="modified residue" description="4-aspartylphosphate" evidence="6">
    <location>
        <position position="55"/>
    </location>
</feature>
<dbReference type="Gene3D" id="6.10.250.690">
    <property type="match status" value="1"/>
</dbReference>
<dbReference type="GO" id="GO:0032993">
    <property type="term" value="C:protein-DNA complex"/>
    <property type="evidence" value="ECO:0007669"/>
    <property type="project" value="TreeGrafter"/>
</dbReference>
<dbReference type="InterPro" id="IPR036388">
    <property type="entry name" value="WH-like_DNA-bd_sf"/>
</dbReference>
<dbReference type="InterPro" id="IPR011006">
    <property type="entry name" value="CheY-like_superfamily"/>
</dbReference>
<evidence type="ECO:0000313" key="10">
    <source>
        <dbReference type="EMBL" id="MBB6480405.1"/>
    </source>
</evidence>
<dbReference type="Pfam" id="PF00072">
    <property type="entry name" value="Response_reg"/>
    <property type="match status" value="1"/>
</dbReference>
<evidence type="ECO:0000256" key="7">
    <source>
        <dbReference type="PROSITE-ProRule" id="PRU01091"/>
    </source>
</evidence>
<evidence type="ECO:0000256" key="5">
    <source>
        <dbReference type="ARBA" id="ARBA00023163"/>
    </source>
</evidence>
<reference evidence="10 11" key="1">
    <citation type="submission" date="2020-08" db="EMBL/GenBank/DDBJ databases">
        <title>Genomic Encyclopedia of Type Strains, Phase IV (KMG-IV): sequencing the most valuable type-strain genomes for metagenomic binning, comparative biology and taxonomic classification.</title>
        <authorList>
            <person name="Goeker M."/>
        </authorList>
    </citation>
    <scope>NUCLEOTIDE SEQUENCE [LARGE SCALE GENOMIC DNA]</scope>
    <source>
        <strain evidence="10 11">DSM 2461</strain>
    </source>
</reference>